<dbReference type="Pfam" id="PF03772">
    <property type="entry name" value="Competence"/>
    <property type="match status" value="1"/>
</dbReference>
<gene>
    <name evidence="9" type="ORF">H8Z77_08400</name>
</gene>
<keyword evidence="5 6" id="KW-0472">Membrane</keyword>
<evidence type="ECO:0000256" key="4">
    <source>
        <dbReference type="ARBA" id="ARBA00022989"/>
    </source>
</evidence>
<dbReference type="RefSeq" id="WP_186996728.1">
    <property type="nucleotide sequence ID" value="NZ_JACOQK010000001.1"/>
</dbReference>
<feature type="transmembrane region" description="Helical" evidence="6">
    <location>
        <begin position="12"/>
        <end position="43"/>
    </location>
</feature>
<proteinExistence type="predicted"/>
<dbReference type="NCBIfam" id="TIGR00360">
    <property type="entry name" value="ComEC_N-term"/>
    <property type="match status" value="1"/>
</dbReference>
<dbReference type="Pfam" id="PF13567">
    <property type="entry name" value="DUF4131"/>
    <property type="match status" value="1"/>
</dbReference>
<evidence type="ECO:0000259" key="8">
    <source>
        <dbReference type="Pfam" id="PF13567"/>
    </source>
</evidence>
<feature type="domain" description="DUF4131" evidence="8">
    <location>
        <begin position="27"/>
        <end position="147"/>
    </location>
</feature>
<dbReference type="PANTHER" id="PTHR30619:SF1">
    <property type="entry name" value="RECOMBINATION PROTEIN 2"/>
    <property type="match status" value="1"/>
</dbReference>
<organism evidence="9 10">
    <name type="scientific">Clostridium facile</name>
    <dbReference type="NCBI Taxonomy" id="2763035"/>
    <lineage>
        <taxon>Bacteria</taxon>
        <taxon>Bacillati</taxon>
        <taxon>Bacillota</taxon>
        <taxon>Clostridia</taxon>
        <taxon>Eubacteriales</taxon>
        <taxon>Clostridiaceae</taxon>
        <taxon>Clostridium</taxon>
    </lineage>
</organism>
<dbReference type="SUPFAM" id="SSF56281">
    <property type="entry name" value="Metallo-hydrolase/oxidoreductase"/>
    <property type="match status" value="1"/>
</dbReference>
<feature type="transmembrane region" description="Helical" evidence="6">
    <location>
        <begin position="489"/>
        <end position="508"/>
    </location>
</feature>
<evidence type="ECO:0000313" key="9">
    <source>
        <dbReference type="EMBL" id="MBC5788035.1"/>
    </source>
</evidence>
<evidence type="ECO:0000256" key="5">
    <source>
        <dbReference type="ARBA" id="ARBA00023136"/>
    </source>
</evidence>
<feature type="transmembrane region" description="Helical" evidence="6">
    <location>
        <begin position="235"/>
        <end position="257"/>
    </location>
</feature>
<dbReference type="InterPro" id="IPR036866">
    <property type="entry name" value="RibonucZ/Hydroxyglut_hydro"/>
</dbReference>
<comment type="subcellular location">
    <subcellularLocation>
        <location evidence="1">Cell membrane</location>
        <topology evidence="1">Multi-pass membrane protein</topology>
    </subcellularLocation>
</comment>
<name>A0ABR7ISB2_9CLOT</name>
<feature type="domain" description="ComEC/Rec2-related protein" evidence="7">
    <location>
        <begin position="214"/>
        <end position="486"/>
    </location>
</feature>
<feature type="transmembrane region" description="Helical" evidence="6">
    <location>
        <begin position="467"/>
        <end position="484"/>
    </location>
</feature>
<feature type="transmembrane region" description="Helical" evidence="6">
    <location>
        <begin position="429"/>
        <end position="447"/>
    </location>
</feature>
<dbReference type="EMBL" id="JACOQK010000001">
    <property type="protein sequence ID" value="MBC5788035.1"/>
    <property type="molecule type" value="Genomic_DNA"/>
</dbReference>
<accession>A0ABR7ISB2</accession>
<feature type="transmembrane region" description="Helical" evidence="6">
    <location>
        <begin position="269"/>
        <end position="300"/>
    </location>
</feature>
<reference evidence="9 10" key="1">
    <citation type="submission" date="2020-08" db="EMBL/GenBank/DDBJ databases">
        <title>Genome public.</title>
        <authorList>
            <person name="Liu C."/>
            <person name="Sun Q."/>
        </authorList>
    </citation>
    <scope>NUCLEOTIDE SEQUENCE [LARGE SCALE GENOMIC DNA]</scope>
    <source>
        <strain evidence="9 10">NSJ-27</strain>
    </source>
</reference>
<feature type="transmembrane region" description="Helical" evidence="6">
    <location>
        <begin position="403"/>
        <end position="422"/>
    </location>
</feature>
<dbReference type="PANTHER" id="PTHR30619">
    <property type="entry name" value="DNA INTERNALIZATION/COMPETENCE PROTEIN COMEC/REC2"/>
    <property type="match status" value="1"/>
</dbReference>
<evidence type="ECO:0000259" key="7">
    <source>
        <dbReference type="Pfam" id="PF03772"/>
    </source>
</evidence>
<evidence type="ECO:0000256" key="6">
    <source>
        <dbReference type="SAM" id="Phobius"/>
    </source>
</evidence>
<feature type="transmembrane region" description="Helical" evidence="6">
    <location>
        <begin position="50"/>
        <end position="70"/>
    </location>
</feature>
<comment type="caution">
    <text evidence="9">The sequence shown here is derived from an EMBL/GenBank/DDBJ whole genome shotgun (WGS) entry which is preliminary data.</text>
</comment>
<feature type="transmembrane region" description="Helical" evidence="6">
    <location>
        <begin position="368"/>
        <end position="391"/>
    </location>
</feature>
<keyword evidence="2" id="KW-1003">Cell membrane</keyword>
<evidence type="ECO:0000256" key="1">
    <source>
        <dbReference type="ARBA" id="ARBA00004651"/>
    </source>
</evidence>
<evidence type="ECO:0000256" key="2">
    <source>
        <dbReference type="ARBA" id="ARBA00022475"/>
    </source>
</evidence>
<keyword evidence="3 6" id="KW-0812">Transmembrane</keyword>
<dbReference type="InterPro" id="IPR052159">
    <property type="entry name" value="Competence_DNA_uptake"/>
</dbReference>
<evidence type="ECO:0000256" key="3">
    <source>
        <dbReference type="ARBA" id="ARBA00022692"/>
    </source>
</evidence>
<feature type="transmembrane region" description="Helical" evidence="6">
    <location>
        <begin position="320"/>
        <end position="347"/>
    </location>
</feature>
<dbReference type="Proteomes" id="UP000649151">
    <property type="component" value="Unassembled WGS sequence"/>
</dbReference>
<dbReference type="InterPro" id="IPR004477">
    <property type="entry name" value="ComEC_N"/>
</dbReference>
<dbReference type="InterPro" id="IPR025405">
    <property type="entry name" value="DUF4131"/>
</dbReference>
<protein>
    <submittedName>
        <fullName evidence="9">ComEC/Rec2 family competence protein</fullName>
    </submittedName>
</protein>
<evidence type="ECO:0000313" key="10">
    <source>
        <dbReference type="Proteomes" id="UP000649151"/>
    </source>
</evidence>
<keyword evidence="4 6" id="KW-1133">Transmembrane helix</keyword>
<sequence>MTRPMLKLGGGFAAGLLVASFFSGKLIWILAVLPASISFLFYFKRKFRPFCLFCFSLAVGVAYLGFYQVFVYQPAVAWDGETVPVKAVMYDCTEDMNGTMEYLFRVKEIDHKKVAGYYYLRSNTSTQLPCQYGDICQFTGELVRISKSNQLTIDDQAKTKYFFLSTDFDEVQDFEVVSHNRFSFQAMLFQLRDRIIQVFEEHLQPEQAAVLSGMLLGQKEKIPYSVTESFRLAGYSHMLAVSGLHLSILMALIIGTLSKIRVPRKVSSLLGIVFIFLFALLTGCSPSVVRAGIMMGAILIGKLMDAKADSVNSLGLAAGLILIISPFSILNLSFLLSFSATFGLVLLARPLSKRIFEKIKLKSSLVRFLVEGFSVGVSATIFTIPVIVASFSQFVWVSPISNLLAIPLATVILCFGFFIAILGLLLPQVSFLLAPICYLENASIWGLEQLAKLFSHVPPIPLHYDFVQLWCVLSLVLVLIAVGIHKNKFLALVACASVTCLVAGAVSYQITVSNQMIMAIVDGSYGYSVILQKDGTTVLLNCGGYRGGYHTLSYLQGKGTQKVDLLVLTDANKKEAAGVPFLLENQQVDWICVPEEGTMLGDIMQSDLSNTHVVEDTSIQINWDDFCLILDDQSVFCKWGEVTIAMGNYPPVPEGEIVTFYLKNGKTTRKPVDFSVKYDIILENNQVLLQNGETVYQTESNLVELVCDEKGQVK</sequence>
<keyword evidence="10" id="KW-1185">Reference proteome</keyword>